<organism evidence="2 3">
    <name type="scientific">Phocaeicola intestinalis</name>
    <dbReference type="NCBI Taxonomy" id="2762212"/>
    <lineage>
        <taxon>Bacteria</taxon>
        <taxon>Pseudomonadati</taxon>
        <taxon>Bacteroidota</taxon>
        <taxon>Bacteroidia</taxon>
        <taxon>Bacteroidales</taxon>
        <taxon>Bacteroidaceae</taxon>
        <taxon>Phocaeicola</taxon>
    </lineage>
</organism>
<evidence type="ECO:0000256" key="1">
    <source>
        <dbReference type="SAM" id="MobiDB-lite"/>
    </source>
</evidence>
<sequence length="137" mass="15491">MKQLPRGLRNNNPGNIRNSDATDWQGEVPASKKQDNTFEEFEDMAHGYRALIKLLQNYRRKYGCQTIADFISRWAPRTENNTSGYISRVCKEMQVPTIYVPDVEDKATMCAFAAAISQVENGVPAVMSDVESGWNLL</sequence>
<gene>
    <name evidence="2" type="ORF">H9625_13110</name>
</gene>
<proteinExistence type="predicted"/>
<feature type="region of interest" description="Disordered" evidence="1">
    <location>
        <begin position="1"/>
        <end position="33"/>
    </location>
</feature>
<evidence type="ECO:0000313" key="3">
    <source>
        <dbReference type="Proteomes" id="UP000620874"/>
    </source>
</evidence>
<protein>
    <submittedName>
        <fullName evidence="2">Structural protein P5</fullName>
    </submittedName>
</protein>
<dbReference type="EMBL" id="JACSPP010000048">
    <property type="protein sequence ID" value="MBD8041359.1"/>
    <property type="molecule type" value="Genomic_DNA"/>
</dbReference>
<name>A0ABR8YAW5_9BACT</name>
<reference evidence="2 3" key="1">
    <citation type="submission" date="2020-08" db="EMBL/GenBank/DDBJ databases">
        <title>A Genomic Blueprint of the Chicken Gut Microbiome.</title>
        <authorList>
            <person name="Gilroy R."/>
            <person name="Ravi A."/>
            <person name="Getino M."/>
            <person name="Pursley I."/>
            <person name="Horton D.L."/>
            <person name="Alikhan N.-F."/>
            <person name="Baker D."/>
            <person name="Gharbi K."/>
            <person name="Hall N."/>
            <person name="Watson M."/>
            <person name="Adriaenssens E.M."/>
            <person name="Foster-Nyarko E."/>
            <person name="Jarju S."/>
            <person name="Secka A."/>
            <person name="Antonio M."/>
            <person name="Oren A."/>
            <person name="Chaudhuri R."/>
            <person name="La Ragione R.M."/>
            <person name="Hildebrand F."/>
            <person name="Pallen M.J."/>
        </authorList>
    </citation>
    <scope>NUCLEOTIDE SEQUENCE [LARGE SCALE GENOMIC DNA]</scope>
    <source>
        <strain evidence="2 3">Sa1CVN1</strain>
    </source>
</reference>
<accession>A0ABR8YAW5</accession>
<keyword evidence="3" id="KW-1185">Reference proteome</keyword>
<feature type="compositionally biased region" description="Polar residues" evidence="1">
    <location>
        <begin position="9"/>
        <end position="22"/>
    </location>
</feature>
<dbReference type="RefSeq" id="WP_191764753.1">
    <property type="nucleotide sequence ID" value="NZ_JACSPP010000048.1"/>
</dbReference>
<comment type="caution">
    <text evidence="2">The sequence shown here is derived from an EMBL/GenBank/DDBJ whole genome shotgun (WGS) entry which is preliminary data.</text>
</comment>
<evidence type="ECO:0000313" key="2">
    <source>
        <dbReference type="EMBL" id="MBD8041359.1"/>
    </source>
</evidence>
<dbReference type="Proteomes" id="UP000620874">
    <property type="component" value="Unassembled WGS sequence"/>
</dbReference>